<evidence type="ECO:0000313" key="1">
    <source>
        <dbReference type="EMBL" id="CAD8897614.1"/>
    </source>
</evidence>
<gene>
    <name evidence="1" type="ORF">CHYS00102_LOCUS24828</name>
</gene>
<name>A0A7S1G031_9STRA</name>
<sequence length="179" mass="19291">MKTSIATARTITTTTTKKRFLTTTEMNKSKVSATIERYASGQGNDETIRKLARKNDDDDSNGTSASHICPSPIHELNPSLARKLLALPRSCKDDQITITVVGGNDENGKPEVISDGAAVLIAELLIHFVSCGARLAAVEAECDHEANISVGNNDNDEGIITVRSEHVRRVAAELLMDFA</sequence>
<accession>A0A7S1G031</accession>
<reference evidence="1" key="1">
    <citation type="submission" date="2021-01" db="EMBL/GenBank/DDBJ databases">
        <authorList>
            <person name="Corre E."/>
            <person name="Pelletier E."/>
            <person name="Niang G."/>
            <person name="Scheremetjew M."/>
            <person name="Finn R."/>
            <person name="Kale V."/>
            <person name="Holt S."/>
            <person name="Cochrane G."/>
            <person name="Meng A."/>
            <person name="Brown T."/>
            <person name="Cohen L."/>
        </authorList>
    </citation>
    <scope>NUCLEOTIDE SEQUENCE</scope>
    <source>
        <strain evidence="1">308</strain>
    </source>
</reference>
<dbReference type="AlphaFoldDB" id="A0A7S1G031"/>
<proteinExistence type="predicted"/>
<dbReference type="EMBL" id="HBFR01033985">
    <property type="protein sequence ID" value="CAD8897614.1"/>
    <property type="molecule type" value="Transcribed_RNA"/>
</dbReference>
<protein>
    <submittedName>
        <fullName evidence="1">Uncharacterized protein</fullName>
    </submittedName>
</protein>
<organism evidence="1">
    <name type="scientific">Corethron hystrix</name>
    <dbReference type="NCBI Taxonomy" id="216773"/>
    <lineage>
        <taxon>Eukaryota</taxon>
        <taxon>Sar</taxon>
        <taxon>Stramenopiles</taxon>
        <taxon>Ochrophyta</taxon>
        <taxon>Bacillariophyta</taxon>
        <taxon>Coscinodiscophyceae</taxon>
        <taxon>Corethrophycidae</taxon>
        <taxon>Corethrales</taxon>
        <taxon>Corethraceae</taxon>
        <taxon>Corethron</taxon>
    </lineage>
</organism>